<dbReference type="GO" id="GO:0019563">
    <property type="term" value="P:glycerol catabolic process"/>
    <property type="evidence" value="ECO:0007669"/>
    <property type="project" value="TreeGrafter"/>
</dbReference>
<accession>A0A074N065</accession>
<comment type="caution">
    <text evidence="11">The sequence shown here is derived from an EMBL/GenBank/DDBJ whole genome shotgun (WGS) entry which is preliminary data.</text>
</comment>
<keyword evidence="7 9" id="KW-0324">Glycolysis</keyword>
<dbReference type="CDD" id="cd00311">
    <property type="entry name" value="TIM"/>
    <property type="match status" value="1"/>
</dbReference>
<evidence type="ECO:0000256" key="3">
    <source>
        <dbReference type="ARBA" id="ARBA00004939"/>
    </source>
</evidence>
<dbReference type="InterPro" id="IPR000652">
    <property type="entry name" value="Triosephosphate_isomerase"/>
</dbReference>
<evidence type="ECO:0000256" key="6">
    <source>
        <dbReference type="ARBA" id="ARBA00022490"/>
    </source>
</evidence>
<organism evidence="11 12">
    <name type="scientific">Erythrobacter litoralis</name>
    <dbReference type="NCBI Taxonomy" id="39960"/>
    <lineage>
        <taxon>Bacteria</taxon>
        <taxon>Pseudomonadati</taxon>
        <taxon>Pseudomonadota</taxon>
        <taxon>Alphaproteobacteria</taxon>
        <taxon>Sphingomonadales</taxon>
        <taxon>Erythrobacteraceae</taxon>
        <taxon>Erythrobacter/Porphyrobacter group</taxon>
        <taxon>Erythrobacter</taxon>
    </lineage>
</organism>
<keyword evidence="8 9" id="KW-0413">Isomerase</keyword>
<keyword evidence="6 9" id="KW-0963">Cytoplasm</keyword>
<evidence type="ECO:0000256" key="5">
    <source>
        <dbReference type="ARBA" id="ARBA00022432"/>
    </source>
</evidence>
<dbReference type="GO" id="GO:0046166">
    <property type="term" value="P:glyceraldehyde-3-phosphate biosynthetic process"/>
    <property type="evidence" value="ECO:0007669"/>
    <property type="project" value="TreeGrafter"/>
</dbReference>
<comment type="subunit">
    <text evidence="9 10">Homodimer.</text>
</comment>
<evidence type="ECO:0000256" key="9">
    <source>
        <dbReference type="HAMAP-Rule" id="MF_00147"/>
    </source>
</evidence>
<comment type="subcellular location">
    <subcellularLocation>
        <location evidence="9 10">Cytoplasm</location>
    </subcellularLocation>
</comment>
<dbReference type="HAMAP" id="MF_00147_B">
    <property type="entry name" value="TIM_B"/>
    <property type="match status" value="1"/>
</dbReference>
<dbReference type="RefSeq" id="WP_034901607.1">
    <property type="nucleotide sequence ID" value="NZ_CP017057.1"/>
</dbReference>
<dbReference type="EMBL" id="JMIX01000003">
    <property type="protein sequence ID" value="KEO99044.1"/>
    <property type="molecule type" value="Genomic_DNA"/>
</dbReference>
<proteinExistence type="inferred from homology"/>
<comment type="pathway">
    <text evidence="3">Carbohydrate metabolism; erythritol degradation.</text>
</comment>
<dbReference type="PANTHER" id="PTHR21139:SF42">
    <property type="entry name" value="TRIOSEPHOSPHATE ISOMERASE"/>
    <property type="match status" value="1"/>
</dbReference>
<evidence type="ECO:0000256" key="1">
    <source>
        <dbReference type="ARBA" id="ARBA00000148"/>
    </source>
</evidence>
<dbReference type="GO" id="GO:0006094">
    <property type="term" value="P:gluconeogenesis"/>
    <property type="evidence" value="ECO:0007669"/>
    <property type="project" value="UniProtKB-UniRule"/>
</dbReference>
<dbReference type="PANTHER" id="PTHR21139">
    <property type="entry name" value="TRIOSEPHOSPHATE ISOMERASE"/>
    <property type="match status" value="1"/>
</dbReference>
<dbReference type="InterPro" id="IPR013785">
    <property type="entry name" value="Aldolase_TIM"/>
</dbReference>
<dbReference type="EC" id="5.3.1.1" evidence="9 10"/>
<dbReference type="SUPFAM" id="SSF51351">
    <property type="entry name" value="Triosephosphate isomerase (TIM)"/>
    <property type="match status" value="1"/>
</dbReference>
<evidence type="ECO:0000313" key="12">
    <source>
        <dbReference type="Proteomes" id="UP000027866"/>
    </source>
</evidence>
<feature type="binding site" evidence="9">
    <location>
        <begin position="239"/>
        <end position="240"/>
    </location>
    <ligand>
        <name>substrate</name>
    </ligand>
</feature>
<dbReference type="Gene3D" id="3.20.20.70">
    <property type="entry name" value="Aldolase class I"/>
    <property type="match status" value="1"/>
</dbReference>
<dbReference type="UniPathway" id="UPA00109">
    <property type="reaction ID" value="UER00189"/>
</dbReference>
<dbReference type="AlphaFoldDB" id="A0A074N065"/>
<evidence type="ECO:0000256" key="10">
    <source>
        <dbReference type="RuleBase" id="RU363013"/>
    </source>
</evidence>
<evidence type="ECO:0000313" key="11">
    <source>
        <dbReference type="EMBL" id="KEO99044.1"/>
    </source>
</evidence>
<dbReference type="GO" id="GO:0006096">
    <property type="term" value="P:glycolytic process"/>
    <property type="evidence" value="ECO:0007669"/>
    <property type="project" value="UniProtKB-UniRule"/>
</dbReference>
<evidence type="ECO:0000256" key="4">
    <source>
        <dbReference type="ARBA" id="ARBA00007422"/>
    </source>
</evidence>
<dbReference type="Pfam" id="PF00121">
    <property type="entry name" value="TIM"/>
    <property type="match status" value="1"/>
</dbReference>
<keyword evidence="5 9" id="KW-0312">Gluconeogenesis</keyword>
<dbReference type="PROSITE" id="PS00171">
    <property type="entry name" value="TIM_1"/>
    <property type="match status" value="1"/>
</dbReference>
<reference evidence="11 12" key="1">
    <citation type="submission" date="2014-04" db="EMBL/GenBank/DDBJ databases">
        <title>A comprehensive comparison of genomes of Erythrobacter spp. Strains.</title>
        <authorList>
            <person name="Zheng Q."/>
        </authorList>
    </citation>
    <scope>NUCLEOTIDE SEQUENCE [LARGE SCALE GENOMIC DNA]</scope>
    <source>
        <strain evidence="11 12">DSM 8509</strain>
    </source>
</reference>
<evidence type="ECO:0000256" key="2">
    <source>
        <dbReference type="ARBA" id="ARBA00004680"/>
    </source>
</evidence>
<feature type="binding site" evidence="9">
    <location>
        <begin position="10"/>
        <end position="12"/>
    </location>
    <ligand>
        <name>substrate</name>
    </ligand>
</feature>
<dbReference type="KEGG" id="elq:Ga0102493_112455"/>
<dbReference type="OrthoDB" id="9809429at2"/>
<comment type="catalytic activity">
    <reaction evidence="9 10">
        <text>D-glyceraldehyde 3-phosphate = dihydroxyacetone phosphate</text>
        <dbReference type="Rhea" id="RHEA:18585"/>
        <dbReference type="ChEBI" id="CHEBI:57642"/>
        <dbReference type="ChEBI" id="CHEBI:59776"/>
        <dbReference type="EC" id="5.3.1.1"/>
    </reaction>
</comment>
<dbReference type="PATRIC" id="fig|39960.10.peg.1552"/>
<dbReference type="InterPro" id="IPR022896">
    <property type="entry name" value="TrioseP_Isoase_bac/euk"/>
</dbReference>
<protein>
    <recommendedName>
        <fullName evidence="9 10">Triosephosphate isomerase</fullName>
        <shortName evidence="9">TIM</shortName>
        <shortName evidence="9">TPI</shortName>
        <ecNumber evidence="9 10">5.3.1.1</ecNumber>
    </recommendedName>
    <alternativeName>
        <fullName evidence="9">Triose-phosphate isomerase</fullName>
    </alternativeName>
</protein>
<dbReference type="Proteomes" id="UP000027866">
    <property type="component" value="Unassembled WGS sequence"/>
</dbReference>
<dbReference type="InterPro" id="IPR020861">
    <property type="entry name" value="Triosephosphate_isomerase_AS"/>
</dbReference>
<dbReference type="UniPathway" id="UPA00138"/>
<comment type="pathway">
    <text evidence="2 9 10">Carbohydrate degradation; glycolysis; D-glyceraldehyde 3-phosphate from glycerone phosphate: step 1/1.</text>
</comment>
<evidence type="ECO:0000256" key="8">
    <source>
        <dbReference type="ARBA" id="ARBA00023235"/>
    </source>
</evidence>
<dbReference type="PROSITE" id="PS51440">
    <property type="entry name" value="TIM_2"/>
    <property type="match status" value="1"/>
</dbReference>
<dbReference type="FunFam" id="3.20.20.70:FF:000016">
    <property type="entry name" value="Triosephosphate isomerase"/>
    <property type="match status" value="1"/>
</dbReference>
<dbReference type="UniPathway" id="UPA01066"/>
<evidence type="ECO:0000256" key="7">
    <source>
        <dbReference type="ARBA" id="ARBA00023152"/>
    </source>
</evidence>
<feature type="active site" description="Proton acceptor" evidence="9">
    <location>
        <position position="172"/>
    </location>
</feature>
<dbReference type="InterPro" id="IPR035990">
    <property type="entry name" value="TIM_sf"/>
</dbReference>
<gene>
    <name evidence="9" type="primary">tpiA</name>
    <name evidence="11" type="ORF">EH32_08050</name>
</gene>
<keyword evidence="12" id="KW-1185">Reference proteome</keyword>
<dbReference type="GO" id="GO:0004807">
    <property type="term" value="F:triose-phosphate isomerase activity"/>
    <property type="evidence" value="ECO:0007669"/>
    <property type="project" value="UniProtKB-UniRule"/>
</dbReference>
<comment type="function">
    <text evidence="9">Involved in the gluconeogenesis. Catalyzes stereospecifically the conversion of dihydroxyacetone phosphate (DHAP) to D-glyceraldehyde-3-phosphate (G3P).</text>
</comment>
<comment type="catalytic activity">
    <reaction evidence="1">
        <text>L-erythrulose 1-phosphate = D-erythrulose 4-phosphate</text>
        <dbReference type="Rhea" id="RHEA:49588"/>
        <dbReference type="ChEBI" id="CHEBI:58002"/>
        <dbReference type="ChEBI" id="CHEBI:90796"/>
        <dbReference type="EC" id="5.3.1.33"/>
    </reaction>
</comment>
<feature type="binding site" evidence="9">
    <location>
        <position position="218"/>
    </location>
    <ligand>
        <name>substrate</name>
    </ligand>
</feature>
<feature type="binding site" evidence="9">
    <location>
        <position position="178"/>
    </location>
    <ligand>
        <name>substrate</name>
    </ligand>
</feature>
<comment type="similarity">
    <text evidence="4 9 10">Belongs to the triosephosphate isomerase family.</text>
</comment>
<comment type="pathway">
    <text evidence="9 10">Carbohydrate biosynthesis; gluconeogenesis.</text>
</comment>
<dbReference type="GO" id="GO:0005829">
    <property type="term" value="C:cytosol"/>
    <property type="evidence" value="ECO:0007669"/>
    <property type="project" value="TreeGrafter"/>
</dbReference>
<name>A0A074N065_9SPHN</name>
<dbReference type="NCBIfam" id="TIGR00419">
    <property type="entry name" value="tim"/>
    <property type="match status" value="1"/>
</dbReference>
<feature type="active site" description="Electrophile" evidence="9">
    <location>
        <position position="93"/>
    </location>
</feature>
<sequence length="261" mass="27426">MPQRPYIVGNWKMHGTRAMLSEARAIDRAAQRHMKVEVALAPPYTLIHPVHREAEQIGVGAQDCHHEDGGAHTGDISAAMVADAGAKFVILGHSERRQNHAESDEIVRAKAEAALSAGLRIILCCGESEETRAAGDAVAFVKEQLKASLPADHAVLTNGSANASERVTIAYEPIWAIGTGNTATVEDIAEMHGEIRALLIELFGEEEGPEIRILYGGSVKPENASQILSTAEVGGALVGGASLTADSLMGIALAAAEADEA</sequence>